<dbReference type="Proteomes" id="UP000016930">
    <property type="component" value="Unassembled WGS sequence"/>
</dbReference>
<feature type="transmembrane region" description="Helical" evidence="1">
    <location>
        <begin position="144"/>
        <end position="165"/>
    </location>
</feature>
<keyword evidence="1" id="KW-1133">Transmembrane helix</keyword>
<feature type="domain" description="DUF6533" evidence="2">
    <location>
        <begin position="24"/>
        <end position="67"/>
    </location>
</feature>
<dbReference type="OrthoDB" id="2754842at2759"/>
<gene>
    <name evidence="3" type="ORF">CERSUDRAFT_120024</name>
</gene>
<dbReference type="HOGENOM" id="CLU_053360_3_0_1"/>
<keyword evidence="1" id="KW-0472">Membrane</keyword>
<dbReference type="EMBL" id="KB445822">
    <property type="protein sequence ID" value="EMD31183.1"/>
    <property type="molecule type" value="Genomic_DNA"/>
</dbReference>
<evidence type="ECO:0000259" key="2">
    <source>
        <dbReference type="Pfam" id="PF20151"/>
    </source>
</evidence>
<dbReference type="Pfam" id="PF20151">
    <property type="entry name" value="DUF6533"/>
    <property type="match status" value="1"/>
</dbReference>
<name>M2Q313_CERS8</name>
<dbReference type="AlphaFoldDB" id="M2Q313"/>
<evidence type="ECO:0000313" key="4">
    <source>
        <dbReference type="Proteomes" id="UP000016930"/>
    </source>
</evidence>
<dbReference type="InterPro" id="IPR045340">
    <property type="entry name" value="DUF6533"/>
</dbReference>
<keyword evidence="4" id="KW-1185">Reference proteome</keyword>
<feature type="transmembrane region" description="Helical" evidence="1">
    <location>
        <begin position="65"/>
        <end position="85"/>
    </location>
</feature>
<accession>M2Q313</accession>
<evidence type="ECO:0000256" key="1">
    <source>
        <dbReference type="SAM" id="Phobius"/>
    </source>
</evidence>
<proteinExistence type="predicted"/>
<sequence>MSNRIGSVADQIVSFINSFMISGYTSMAGAAILFYDIISTIPEEVHFLWGQKRTSTIVIFHMNRWLTGTYMVLIVASQCLTSWTIPRSDLCFPLNNSSELSAKLQAISCVTLNYTTCTIALCIYTIWAAFSAIRVYALTGGNRLLSLVVALLNLVSVGTNAYYYFHSNDWQLSTFPLIGRQCVDYVYISVATNLSGYQHSSMRYSGGYYRSTCHLVEDMGHSAVSTRT</sequence>
<keyword evidence="1" id="KW-0812">Transmembrane</keyword>
<protein>
    <recommendedName>
        <fullName evidence="2">DUF6533 domain-containing protein</fullName>
    </recommendedName>
</protein>
<evidence type="ECO:0000313" key="3">
    <source>
        <dbReference type="EMBL" id="EMD31183.1"/>
    </source>
</evidence>
<organism evidence="3 4">
    <name type="scientific">Ceriporiopsis subvermispora (strain B)</name>
    <name type="common">White-rot fungus</name>
    <name type="synonym">Gelatoporia subvermispora</name>
    <dbReference type="NCBI Taxonomy" id="914234"/>
    <lineage>
        <taxon>Eukaryota</taxon>
        <taxon>Fungi</taxon>
        <taxon>Dikarya</taxon>
        <taxon>Basidiomycota</taxon>
        <taxon>Agaricomycotina</taxon>
        <taxon>Agaricomycetes</taxon>
        <taxon>Polyporales</taxon>
        <taxon>Gelatoporiaceae</taxon>
        <taxon>Gelatoporia</taxon>
    </lineage>
</organism>
<reference evidence="3 4" key="1">
    <citation type="journal article" date="2012" name="Proc. Natl. Acad. Sci. U.S.A.">
        <title>Comparative genomics of Ceriporiopsis subvermispora and Phanerochaete chrysosporium provide insight into selective ligninolysis.</title>
        <authorList>
            <person name="Fernandez-Fueyo E."/>
            <person name="Ruiz-Duenas F.J."/>
            <person name="Ferreira P."/>
            <person name="Floudas D."/>
            <person name="Hibbett D.S."/>
            <person name="Canessa P."/>
            <person name="Larrondo L.F."/>
            <person name="James T.Y."/>
            <person name="Seelenfreund D."/>
            <person name="Lobos S."/>
            <person name="Polanco R."/>
            <person name="Tello M."/>
            <person name="Honda Y."/>
            <person name="Watanabe T."/>
            <person name="Watanabe T."/>
            <person name="Ryu J.S."/>
            <person name="Kubicek C.P."/>
            <person name="Schmoll M."/>
            <person name="Gaskell J."/>
            <person name="Hammel K.E."/>
            <person name="St John F.J."/>
            <person name="Vanden Wymelenberg A."/>
            <person name="Sabat G."/>
            <person name="Splinter BonDurant S."/>
            <person name="Syed K."/>
            <person name="Yadav J.S."/>
            <person name="Doddapaneni H."/>
            <person name="Subramanian V."/>
            <person name="Lavin J.L."/>
            <person name="Oguiza J.A."/>
            <person name="Perez G."/>
            <person name="Pisabarro A.G."/>
            <person name="Ramirez L."/>
            <person name="Santoyo F."/>
            <person name="Master E."/>
            <person name="Coutinho P.M."/>
            <person name="Henrissat B."/>
            <person name="Lombard V."/>
            <person name="Magnuson J.K."/>
            <person name="Kuees U."/>
            <person name="Hori C."/>
            <person name="Igarashi K."/>
            <person name="Samejima M."/>
            <person name="Held B.W."/>
            <person name="Barry K.W."/>
            <person name="LaButti K.M."/>
            <person name="Lapidus A."/>
            <person name="Lindquist E.A."/>
            <person name="Lucas S.M."/>
            <person name="Riley R."/>
            <person name="Salamov A.A."/>
            <person name="Hoffmeister D."/>
            <person name="Schwenk D."/>
            <person name="Hadar Y."/>
            <person name="Yarden O."/>
            <person name="de Vries R.P."/>
            <person name="Wiebenga A."/>
            <person name="Stenlid J."/>
            <person name="Eastwood D."/>
            <person name="Grigoriev I.V."/>
            <person name="Berka R.M."/>
            <person name="Blanchette R.A."/>
            <person name="Kersten P."/>
            <person name="Martinez A.T."/>
            <person name="Vicuna R."/>
            <person name="Cullen D."/>
        </authorList>
    </citation>
    <scope>NUCLEOTIDE SEQUENCE [LARGE SCALE GENOMIC DNA]</scope>
    <source>
        <strain evidence="3 4">B</strain>
    </source>
</reference>
<feature type="transmembrane region" description="Helical" evidence="1">
    <location>
        <begin position="105"/>
        <end position="132"/>
    </location>
</feature>
<feature type="transmembrane region" description="Helical" evidence="1">
    <location>
        <begin position="12"/>
        <end position="35"/>
    </location>
</feature>